<dbReference type="InterPro" id="IPR027887">
    <property type="entry name" value="DUF4464"/>
</dbReference>
<dbReference type="Proteomes" id="UP000315496">
    <property type="component" value="Chromosome 3"/>
</dbReference>
<evidence type="ECO:0000256" key="1">
    <source>
        <dbReference type="ARBA" id="ARBA00003056"/>
    </source>
</evidence>
<keyword evidence="8" id="KW-1185">Reference proteome</keyword>
<dbReference type="PANTHER" id="PTHR33588">
    <property type="entry name" value="CILIA- AND FLAGELLA-ASSOCIATED PROTEIN 299"/>
    <property type="match status" value="1"/>
</dbReference>
<reference evidence="7 8" key="1">
    <citation type="submission" date="2019-05" db="EMBL/GenBank/DDBJ databases">
        <title>The compact genome of Giardia muris reveals important steps in the evolution of intestinal protozoan parasites.</title>
        <authorList>
            <person name="Xu F."/>
            <person name="Jimenez-Gonzalez A."/>
            <person name="Einarsson E."/>
            <person name="Astvaldsson A."/>
            <person name="Peirasmaki D."/>
            <person name="Eckmann L."/>
            <person name="Andersson J.O."/>
            <person name="Svard S.G."/>
            <person name="Jerlstrom-Hultqvist J."/>
        </authorList>
    </citation>
    <scope>NUCLEOTIDE SEQUENCE [LARGE SCALE GENOMIC DNA]</scope>
    <source>
        <strain evidence="7 8">Roberts-Thomson</strain>
    </source>
</reference>
<proteinExistence type="predicted"/>
<gene>
    <name evidence="7" type="ORF">GMRT_15293</name>
</gene>
<evidence type="ECO:0000256" key="5">
    <source>
        <dbReference type="ARBA" id="ARBA00022490"/>
    </source>
</evidence>
<dbReference type="EMBL" id="VDLU01000003">
    <property type="protein sequence ID" value="TNJ27902.1"/>
    <property type="molecule type" value="Genomic_DNA"/>
</dbReference>
<dbReference type="OrthoDB" id="2136125at2759"/>
<dbReference type="GO" id="GO:0005737">
    <property type="term" value="C:cytoplasm"/>
    <property type="evidence" value="ECO:0007669"/>
    <property type="project" value="UniProtKB-SubCell"/>
</dbReference>
<comment type="function">
    <text evidence="1">May be involved in spermatogenesis.</text>
</comment>
<protein>
    <recommendedName>
        <fullName evidence="4">Cilia- and flagella-associated protein 299</fullName>
    </recommendedName>
</protein>
<name>A0A4Z1SPY9_GIAMU</name>
<keyword evidence="5" id="KW-0963">Cytoplasm</keyword>
<dbReference type="PANTHER" id="PTHR33588:SF1">
    <property type="entry name" value="CILIA- AND FLAGELLA-ASSOCIATED PROTEIN 299"/>
    <property type="match status" value="1"/>
</dbReference>
<keyword evidence="6" id="KW-0539">Nucleus</keyword>
<organism evidence="7 8">
    <name type="scientific">Giardia muris</name>
    <dbReference type="NCBI Taxonomy" id="5742"/>
    <lineage>
        <taxon>Eukaryota</taxon>
        <taxon>Metamonada</taxon>
        <taxon>Diplomonadida</taxon>
        <taxon>Hexamitidae</taxon>
        <taxon>Giardiinae</taxon>
        <taxon>Giardia</taxon>
    </lineage>
</organism>
<dbReference type="AlphaFoldDB" id="A0A4Z1SPY9"/>
<evidence type="ECO:0000256" key="2">
    <source>
        <dbReference type="ARBA" id="ARBA00004123"/>
    </source>
</evidence>
<dbReference type="VEuPathDB" id="GiardiaDB:GMRT_15293"/>
<accession>A0A4Z1SPY9</accession>
<evidence type="ECO:0000256" key="6">
    <source>
        <dbReference type="ARBA" id="ARBA00023242"/>
    </source>
</evidence>
<evidence type="ECO:0000256" key="4">
    <source>
        <dbReference type="ARBA" id="ARBA00021436"/>
    </source>
</evidence>
<sequence length="233" mass="26773">MSLPVSSNLAEIVQTFRTYEEYLDSHIKADALFFLEDQETARAIVETSSLRGEILKREEFEAAKKELAATKLRGTSFMASQLASTGLDLTEYPFLHALAQREEQVRDGRLACIIFIRDKNHSGQEISGYIDLAHRLKTDNFVAYFTRAKKLLPRSTDLSFYNWETQYISSTASSNFEVVADNEEGFLFKCKKDRKVINVNPAASNDDKTIRHVIDTHEYIHVVIYDHLLRRKL</sequence>
<evidence type="ECO:0000313" key="8">
    <source>
        <dbReference type="Proteomes" id="UP000315496"/>
    </source>
</evidence>
<dbReference type="GO" id="GO:0005634">
    <property type="term" value="C:nucleus"/>
    <property type="evidence" value="ECO:0007669"/>
    <property type="project" value="UniProtKB-SubCell"/>
</dbReference>
<evidence type="ECO:0000313" key="7">
    <source>
        <dbReference type="EMBL" id="TNJ27902.1"/>
    </source>
</evidence>
<evidence type="ECO:0000256" key="3">
    <source>
        <dbReference type="ARBA" id="ARBA00004496"/>
    </source>
</evidence>
<comment type="subcellular location">
    <subcellularLocation>
        <location evidence="3">Cytoplasm</location>
    </subcellularLocation>
    <subcellularLocation>
        <location evidence="2">Nucleus</location>
    </subcellularLocation>
</comment>
<comment type="caution">
    <text evidence="7">The sequence shown here is derived from an EMBL/GenBank/DDBJ whole genome shotgun (WGS) entry which is preliminary data.</text>
</comment>
<dbReference type="Pfam" id="PF14713">
    <property type="entry name" value="DUF4464"/>
    <property type="match status" value="1"/>
</dbReference>